<feature type="domain" description="Multidrug resistance protein MdtA-like barrel-sandwich hybrid" evidence="7">
    <location>
        <begin position="55"/>
        <end position="261"/>
    </location>
</feature>
<dbReference type="AlphaFoldDB" id="A0A0G9JW87"/>
<evidence type="ECO:0000256" key="4">
    <source>
        <dbReference type="ARBA" id="ARBA00023136"/>
    </source>
</evidence>
<evidence type="ECO:0000256" key="1">
    <source>
        <dbReference type="ARBA" id="ARBA00004167"/>
    </source>
</evidence>
<keyword evidence="5" id="KW-0175">Coiled coil</keyword>
<dbReference type="GO" id="GO:0016020">
    <property type="term" value="C:membrane"/>
    <property type="evidence" value="ECO:0007669"/>
    <property type="project" value="UniProtKB-SubCell"/>
</dbReference>
<evidence type="ECO:0000313" key="10">
    <source>
        <dbReference type="Proteomes" id="UP000035514"/>
    </source>
</evidence>
<feature type="coiled-coil region" evidence="5">
    <location>
        <begin position="93"/>
        <end position="163"/>
    </location>
</feature>
<dbReference type="SUPFAM" id="SSF111369">
    <property type="entry name" value="HlyD-like secretion proteins"/>
    <property type="match status" value="1"/>
</dbReference>
<feature type="coiled-coil region" evidence="5">
    <location>
        <begin position="196"/>
        <end position="223"/>
    </location>
</feature>
<dbReference type="PATRIC" id="fig|1447256.3.peg.1678"/>
<feature type="domain" description="AprE-like beta-barrel" evidence="8">
    <location>
        <begin position="271"/>
        <end position="364"/>
    </location>
</feature>
<protein>
    <submittedName>
        <fullName evidence="9">Secretion protein</fullName>
    </submittedName>
</protein>
<evidence type="ECO:0000256" key="3">
    <source>
        <dbReference type="ARBA" id="ARBA00022989"/>
    </source>
</evidence>
<dbReference type="RefSeq" id="WP_052943041.1">
    <property type="nucleotide sequence ID" value="NZ_JAIQ01000120.1"/>
</dbReference>
<evidence type="ECO:0000256" key="5">
    <source>
        <dbReference type="SAM" id="Coils"/>
    </source>
</evidence>
<evidence type="ECO:0000259" key="7">
    <source>
        <dbReference type="Pfam" id="PF25917"/>
    </source>
</evidence>
<dbReference type="EMBL" id="JAIQ01000120">
    <property type="protein sequence ID" value="KLD98548.1"/>
    <property type="molecule type" value="Genomic_DNA"/>
</dbReference>
<accession>A0A0G9JW87</accession>
<name>A0A0G9JW87_9BACT</name>
<evidence type="ECO:0000259" key="8">
    <source>
        <dbReference type="Pfam" id="PF26002"/>
    </source>
</evidence>
<dbReference type="Pfam" id="PF26002">
    <property type="entry name" value="Beta-barrel_AprE"/>
    <property type="match status" value="1"/>
</dbReference>
<dbReference type="InterPro" id="IPR058625">
    <property type="entry name" value="MdtA-like_BSH"/>
</dbReference>
<organism evidence="9 10">
    <name type="scientific">Aliarcobacter butzleri L348</name>
    <dbReference type="NCBI Taxonomy" id="1447256"/>
    <lineage>
        <taxon>Bacteria</taxon>
        <taxon>Pseudomonadati</taxon>
        <taxon>Campylobacterota</taxon>
        <taxon>Epsilonproteobacteria</taxon>
        <taxon>Campylobacterales</taxon>
        <taxon>Arcobacteraceae</taxon>
        <taxon>Aliarcobacter</taxon>
    </lineage>
</organism>
<keyword evidence="4 6" id="KW-0472">Membrane</keyword>
<keyword evidence="3 6" id="KW-1133">Transmembrane helix</keyword>
<dbReference type="PRINTS" id="PR01490">
    <property type="entry name" value="RTXTOXIND"/>
</dbReference>
<dbReference type="Gene3D" id="2.40.30.170">
    <property type="match status" value="1"/>
</dbReference>
<keyword evidence="2 6" id="KW-0812">Transmembrane</keyword>
<dbReference type="InterPro" id="IPR058982">
    <property type="entry name" value="Beta-barrel_AprE"/>
</dbReference>
<reference evidence="9 10" key="1">
    <citation type="submission" date="2014-01" db="EMBL/GenBank/DDBJ databases">
        <title>Development of a Comparative Genomic Fingerprinting Assay for High Resolution Genotyping of Arcobacter butzleri.</title>
        <authorList>
            <person name="Webb A.L."/>
            <person name="Inglis G.D."/>
            <person name="Kruczkiewicz P."/>
            <person name="Selinger L.B."/>
            <person name="Taboada E.N."/>
        </authorList>
    </citation>
    <scope>NUCLEOTIDE SEQUENCE [LARGE SCALE GENOMIC DNA]</scope>
    <source>
        <strain evidence="9 10">L348</strain>
    </source>
</reference>
<dbReference type="Proteomes" id="UP000035514">
    <property type="component" value="Unassembled WGS sequence"/>
</dbReference>
<proteinExistence type="predicted"/>
<dbReference type="Gene3D" id="2.40.50.100">
    <property type="match status" value="1"/>
</dbReference>
<feature type="transmembrane region" description="Helical" evidence="6">
    <location>
        <begin position="12"/>
        <end position="34"/>
    </location>
</feature>
<dbReference type="InterPro" id="IPR050739">
    <property type="entry name" value="MFP"/>
</dbReference>
<sequence>MKVELPYIIKINPLIVIFGALCVIIIPFLTWASIAKLEQISRAQGKVIATAKKQEIQSANDGVIEEVYVKEGQTVKKDEVIAKLDQSQFQASYEAIKSKVAALEATISRLRAEVFKKPLVFSQTALEFPEFVSSQQELYKRRQEALNDEIETLQNALKLAKDELNLNIPLVKTGDVGAIELIRLKRQVADIEGQIVNRKNKYFQESQAELTKYEEELSAQVQELADRTVTLGRSEILAPMDAVVNNILITTVGAKVRAGDVIMELVPIDELVIEAKLSPAEISFVKVGQKASVKLDAYDFSIFGGFEGKVKHISSDTLVEKTAKGDEFFFRVLISIDGREIVSKIGKTVAVSPGMTGQIDIITGERTVLTYLAKPVIKTLNQAFTER</sequence>
<evidence type="ECO:0000313" key="9">
    <source>
        <dbReference type="EMBL" id="KLD98548.1"/>
    </source>
</evidence>
<evidence type="ECO:0000256" key="6">
    <source>
        <dbReference type="SAM" id="Phobius"/>
    </source>
</evidence>
<dbReference type="PANTHER" id="PTHR30386:SF26">
    <property type="entry name" value="TRANSPORT PROTEIN COMB"/>
    <property type="match status" value="1"/>
</dbReference>
<comment type="caution">
    <text evidence="9">The sequence shown here is derived from an EMBL/GenBank/DDBJ whole genome shotgun (WGS) entry which is preliminary data.</text>
</comment>
<gene>
    <name evidence="9" type="ORF">AA20_08595</name>
</gene>
<evidence type="ECO:0000256" key="2">
    <source>
        <dbReference type="ARBA" id="ARBA00022692"/>
    </source>
</evidence>
<dbReference type="PANTHER" id="PTHR30386">
    <property type="entry name" value="MEMBRANE FUSION SUBUNIT OF EMRAB-TOLC MULTIDRUG EFFLUX PUMP"/>
    <property type="match status" value="1"/>
</dbReference>
<dbReference type="Pfam" id="PF25917">
    <property type="entry name" value="BSH_RND"/>
    <property type="match status" value="1"/>
</dbReference>
<comment type="subcellular location">
    <subcellularLocation>
        <location evidence="1">Membrane</location>
        <topology evidence="1">Single-pass membrane protein</topology>
    </subcellularLocation>
</comment>